<comment type="similarity">
    <text evidence="2">Belongs to the nematode transthyretin-like family.</text>
</comment>
<comment type="caution">
    <text evidence="6">The sequence shown here is derived from an EMBL/GenBank/DDBJ whole genome shotgun (WGS) entry which is preliminary data.</text>
</comment>
<evidence type="ECO:0000256" key="5">
    <source>
        <dbReference type="SAM" id="SignalP"/>
    </source>
</evidence>
<keyword evidence="4 5" id="KW-0732">Signal</keyword>
<sequence>MSKTVLLLIILISSAQTKLQNMTVQIGEITCGDSDYFDDVLLQVWEKDIMKDDMLGEMRFNVSYPPQNISIFVTEDEILTISPYLIFQHSCTGTCVRSRMNIPSKYLGGIFESWRVDLNSTFDETKPC</sequence>
<dbReference type="InterPro" id="IPR001534">
    <property type="entry name" value="Transthyretin-like"/>
</dbReference>
<comment type="subcellular location">
    <subcellularLocation>
        <location evidence="1">Secreted</location>
    </subcellularLocation>
</comment>
<feature type="signal peptide" evidence="5">
    <location>
        <begin position="1"/>
        <end position="17"/>
    </location>
</feature>
<dbReference type="Pfam" id="PF01060">
    <property type="entry name" value="TTR-52"/>
    <property type="match status" value="1"/>
</dbReference>
<dbReference type="Gene3D" id="2.60.40.3330">
    <property type="match status" value="1"/>
</dbReference>
<dbReference type="AlphaFoldDB" id="A0AAD5QW33"/>
<dbReference type="Proteomes" id="UP001196413">
    <property type="component" value="Unassembled WGS sequence"/>
</dbReference>
<dbReference type="GO" id="GO:0009986">
    <property type="term" value="C:cell surface"/>
    <property type="evidence" value="ECO:0007669"/>
    <property type="project" value="InterPro"/>
</dbReference>
<evidence type="ECO:0000313" key="6">
    <source>
        <dbReference type="EMBL" id="KAJ1363954.1"/>
    </source>
</evidence>
<name>A0AAD5QW33_PARTN</name>
<gene>
    <name evidence="6" type="ORF">KIN20_023920</name>
</gene>
<dbReference type="GO" id="GO:0005576">
    <property type="term" value="C:extracellular region"/>
    <property type="evidence" value="ECO:0007669"/>
    <property type="project" value="UniProtKB-SubCell"/>
</dbReference>
<organism evidence="6 7">
    <name type="scientific">Parelaphostrongylus tenuis</name>
    <name type="common">Meningeal worm</name>
    <dbReference type="NCBI Taxonomy" id="148309"/>
    <lineage>
        <taxon>Eukaryota</taxon>
        <taxon>Metazoa</taxon>
        <taxon>Ecdysozoa</taxon>
        <taxon>Nematoda</taxon>
        <taxon>Chromadorea</taxon>
        <taxon>Rhabditida</taxon>
        <taxon>Rhabditina</taxon>
        <taxon>Rhabditomorpha</taxon>
        <taxon>Strongyloidea</taxon>
        <taxon>Metastrongylidae</taxon>
        <taxon>Parelaphostrongylus</taxon>
    </lineage>
</organism>
<proteinExistence type="inferred from homology"/>
<feature type="chain" id="PRO_5042006497" evidence="5">
    <location>
        <begin position="18"/>
        <end position="128"/>
    </location>
</feature>
<dbReference type="EMBL" id="JAHQIW010004835">
    <property type="protein sequence ID" value="KAJ1363954.1"/>
    <property type="molecule type" value="Genomic_DNA"/>
</dbReference>
<dbReference type="InterPro" id="IPR038479">
    <property type="entry name" value="Transthyretin-like_sf"/>
</dbReference>
<evidence type="ECO:0000313" key="7">
    <source>
        <dbReference type="Proteomes" id="UP001196413"/>
    </source>
</evidence>
<reference evidence="6" key="1">
    <citation type="submission" date="2021-06" db="EMBL/GenBank/DDBJ databases">
        <title>Parelaphostrongylus tenuis whole genome reference sequence.</title>
        <authorList>
            <person name="Garwood T.J."/>
            <person name="Larsen P.A."/>
            <person name="Fountain-Jones N.M."/>
            <person name="Garbe J.R."/>
            <person name="Macchietto M.G."/>
            <person name="Kania S.A."/>
            <person name="Gerhold R.W."/>
            <person name="Richards J.E."/>
            <person name="Wolf T.M."/>
        </authorList>
    </citation>
    <scope>NUCLEOTIDE SEQUENCE</scope>
    <source>
        <strain evidence="6">MNPRO001-30</strain>
        <tissue evidence="6">Meninges</tissue>
    </source>
</reference>
<protein>
    <submittedName>
        <fullName evidence="6">Uncharacterized protein</fullName>
    </submittedName>
</protein>
<evidence type="ECO:0000256" key="4">
    <source>
        <dbReference type="ARBA" id="ARBA00022729"/>
    </source>
</evidence>
<keyword evidence="3" id="KW-0964">Secreted</keyword>
<accession>A0AAD5QW33</accession>
<evidence type="ECO:0000256" key="1">
    <source>
        <dbReference type="ARBA" id="ARBA00004613"/>
    </source>
</evidence>
<keyword evidence="7" id="KW-1185">Reference proteome</keyword>
<evidence type="ECO:0000256" key="2">
    <source>
        <dbReference type="ARBA" id="ARBA00010112"/>
    </source>
</evidence>
<evidence type="ECO:0000256" key="3">
    <source>
        <dbReference type="ARBA" id="ARBA00022525"/>
    </source>
</evidence>